<dbReference type="Pfam" id="PF13472">
    <property type="entry name" value="Lipase_GDSL_2"/>
    <property type="match status" value="1"/>
</dbReference>
<sequence>MSLATALSALAAGFFIVGLLFIVLAVQGRWRRVRTIARSLLVSYVTIAVLLLIAEGVLRYSYADSGWSFTLAHQNWQARYWHPNSSGFRDREWSPEDWEDKTTLVILGDSFASGWGVNDPADRFGNVLAALLGDAYAVINHAKPGQSTPQQLTTLESTPPEEPDIVLLQYFLNDIELASASVSRFWDAEFPDPRTLPWIIQESHLVNFIYWRLYPLTTTINTTFEGSYWDWQYETYDNATIWEIHRQQIEALIDYVESIDAELYVVIFPNMEDPVGSIPYVDRVKFVFEDRGYGPDHIMTLYDEVAAWDPAEVVASPRDAHPSAAFHRYVGELLYQRFFANEG</sequence>
<evidence type="ECO:0000256" key="1">
    <source>
        <dbReference type="SAM" id="Phobius"/>
    </source>
</evidence>
<dbReference type="Gene3D" id="3.40.50.1110">
    <property type="entry name" value="SGNH hydrolase"/>
    <property type="match status" value="1"/>
</dbReference>
<feature type="transmembrane region" description="Helical" evidence="1">
    <location>
        <begin position="6"/>
        <end position="28"/>
    </location>
</feature>
<gene>
    <name evidence="3" type="ORF">G4Y79_03220</name>
</gene>
<dbReference type="AlphaFoldDB" id="A0A7S8EAI4"/>
<evidence type="ECO:0000259" key="2">
    <source>
        <dbReference type="Pfam" id="PF13472"/>
    </source>
</evidence>
<keyword evidence="4" id="KW-1185">Reference proteome</keyword>
<keyword evidence="1" id="KW-0472">Membrane</keyword>
<dbReference type="EMBL" id="CP062983">
    <property type="protein sequence ID" value="QPC83407.1"/>
    <property type="molecule type" value="Genomic_DNA"/>
</dbReference>
<keyword evidence="1" id="KW-0812">Transmembrane</keyword>
<dbReference type="RefSeq" id="WP_195171474.1">
    <property type="nucleotide sequence ID" value="NZ_CP062983.1"/>
</dbReference>
<reference evidence="3 4" key="1">
    <citation type="submission" date="2020-02" db="EMBL/GenBank/DDBJ databases">
        <authorList>
            <person name="Zheng R.K."/>
            <person name="Sun C.M."/>
        </authorList>
    </citation>
    <scope>NUCLEOTIDE SEQUENCE [LARGE SCALE GENOMIC DNA]</scope>
    <source>
        <strain evidence="4">rifampicinis</strain>
    </source>
</reference>
<protein>
    <recommendedName>
        <fullName evidence="2">SGNH hydrolase-type esterase domain-containing protein</fullName>
    </recommendedName>
</protein>
<organism evidence="3 4">
    <name type="scientific">Phototrophicus methaneseepsis</name>
    <dbReference type="NCBI Taxonomy" id="2710758"/>
    <lineage>
        <taxon>Bacteria</taxon>
        <taxon>Bacillati</taxon>
        <taxon>Chloroflexota</taxon>
        <taxon>Candidatus Thermofontia</taxon>
        <taxon>Phototrophicales</taxon>
        <taxon>Phototrophicaceae</taxon>
        <taxon>Phototrophicus</taxon>
    </lineage>
</organism>
<name>A0A7S8EAI4_9CHLR</name>
<dbReference type="KEGG" id="pmet:G4Y79_03220"/>
<dbReference type="InterPro" id="IPR036514">
    <property type="entry name" value="SGNH_hydro_sf"/>
</dbReference>
<dbReference type="InterPro" id="IPR013830">
    <property type="entry name" value="SGNH_hydro"/>
</dbReference>
<dbReference type="SUPFAM" id="SSF52266">
    <property type="entry name" value="SGNH hydrolase"/>
    <property type="match status" value="1"/>
</dbReference>
<proteinExistence type="predicted"/>
<feature type="transmembrane region" description="Helical" evidence="1">
    <location>
        <begin position="40"/>
        <end position="62"/>
    </location>
</feature>
<feature type="domain" description="SGNH hydrolase-type esterase" evidence="2">
    <location>
        <begin position="106"/>
        <end position="178"/>
    </location>
</feature>
<accession>A0A7S8EAI4</accession>
<dbReference type="Proteomes" id="UP000594468">
    <property type="component" value="Chromosome"/>
</dbReference>
<evidence type="ECO:0000313" key="3">
    <source>
        <dbReference type="EMBL" id="QPC83407.1"/>
    </source>
</evidence>
<evidence type="ECO:0000313" key="4">
    <source>
        <dbReference type="Proteomes" id="UP000594468"/>
    </source>
</evidence>
<keyword evidence="1" id="KW-1133">Transmembrane helix</keyword>